<dbReference type="CDD" id="cd02440">
    <property type="entry name" value="AdoMet_MTases"/>
    <property type="match status" value="1"/>
</dbReference>
<accession>A0A1F5RYH7</accession>
<feature type="domain" description="Methyltransferase" evidence="1">
    <location>
        <begin position="28"/>
        <end position="136"/>
    </location>
</feature>
<dbReference type="AlphaFoldDB" id="A0A1F5RYH7"/>
<dbReference type="Proteomes" id="UP000177691">
    <property type="component" value="Unassembled WGS sequence"/>
</dbReference>
<comment type="caution">
    <text evidence="2">The sequence shown here is derived from an EMBL/GenBank/DDBJ whole genome shotgun (WGS) entry which is preliminary data.</text>
</comment>
<sequence>MTKITGGNALIDPQIVIAKAQIGERMLVGDLGCGRTGHFIFPVAAAVGEYGTVYAVDILKDVLTNIEHRAQQENIKQIKIVWSNLEMFKATKVESSSLDVALLINILFQSNKRSEIIREAVRLLKRGGKLLVVDWKKIAVPFGPSIEERINKENLIAVCQRLGLELLEEFNAGEYHFGMVFLKH</sequence>
<proteinExistence type="predicted"/>
<gene>
    <name evidence="2" type="ORF">A3D54_04315</name>
</gene>
<evidence type="ECO:0000259" key="1">
    <source>
        <dbReference type="Pfam" id="PF13847"/>
    </source>
</evidence>
<protein>
    <recommendedName>
        <fullName evidence="1">Methyltransferase domain-containing protein</fullName>
    </recommendedName>
</protein>
<dbReference type="Pfam" id="PF13847">
    <property type="entry name" value="Methyltransf_31"/>
    <property type="match status" value="1"/>
</dbReference>
<reference evidence="2 3" key="1">
    <citation type="journal article" date="2016" name="Nat. Commun.">
        <title>Thousands of microbial genomes shed light on interconnected biogeochemical processes in an aquifer system.</title>
        <authorList>
            <person name="Anantharaman K."/>
            <person name="Brown C.T."/>
            <person name="Hug L.A."/>
            <person name="Sharon I."/>
            <person name="Castelle C.J."/>
            <person name="Probst A.J."/>
            <person name="Thomas B.C."/>
            <person name="Singh A."/>
            <person name="Wilkins M.J."/>
            <person name="Karaoz U."/>
            <person name="Brodie E.L."/>
            <person name="Williams K.H."/>
            <person name="Hubbard S.S."/>
            <person name="Banfield J.F."/>
        </authorList>
    </citation>
    <scope>NUCLEOTIDE SEQUENCE [LARGE SCALE GENOMIC DNA]</scope>
</reference>
<evidence type="ECO:0000313" key="3">
    <source>
        <dbReference type="Proteomes" id="UP000177691"/>
    </source>
</evidence>
<dbReference type="SUPFAM" id="SSF53335">
    <property type="entry name" value="S-adenosyl-L-methionine-dependent methyltransferases"/>
    <property type="match status" value="1"/>
</dbReference>
<dbReference type="InterPro" id="IPR025714">
    <property type="entry name" value="Methyltranfer_dom"/>
</dbReference>
<name>A0A1F5RYH7_9BACT</name>
<evidence type="ECO:0000313" key="2">
    <source>
        <dbReference type="EMBL" id="OGF19474.1"/>
    </source>
</evidence>
<organism evidence="2 3">
    <name type="scientific">Candidatus Falkowbacteria bacterium RIFCSPHIGHO2_02_FULL_45_15</name>
    <dbReference type="NCBI Taxonomy" id="1797987"/>
    <lineage>
        <taxon>Bacteria</taxon>
        <taxon>Candidatus Falkowiibacteriota</taxon>
    </lineage>
</organism>
<dbReference type="InterPro" id="IPR029063">
    <property type="entry name" value="SAM-dependent_MTases_sf"/>
</dbReference>
<dbReference type="Gene3D" id="3.40.50.150">
    <property type="entry name" value="Vaccinia Virus protein VP39"/>
    <property type="match status" value="1"/>
</dbReference>
<dbReference type="EMBL" id="MFFU01000015">
    <property type="protein sequence ID" value="OGF19474.1"/>
    <property type="molecule type" value="Genomic_DNA"/>
</dbReference>